<gene>
    <name evidence="3" type="ORF">A2519_12745</name>
</gene>
<dbReference type="EMBL" id="MFYX01000138">
    <property type="protein sequence ID" value="OGK00913.1"/>
    <property type="molecule type" value="Genomic_DNA"/>
</dbReference>
<name>A0A1F7F2W8_UNCRA</name>
<keyword evidence="2" id="KW-0732">Signal</keyword>
<feature type="chain" id="PRO_5009528371" evidence="2">
    <location>
        <begin position="19"/>
        <end position="311"/>
    </location>
</feature>
<feature type="signal peptide" evidence="2">
    <location>
        <begin position="1"/>
        <end position="18"/>
    </location>
</feature>
<protein>
    <submittedName>
        <fullName evidence="3">Uncharacterized protein</fullName>
    </submittedName>
</protein>
<accession>A0A1F7F2W8</accession>
<evidence type="ECO:0000313" key="4">
    <source>
        <dbReference type="Proteomes" id="UP000179243"/>
    </source>
</evidence>
<evidence type="ECO:0000313" key="3">
    <source>
        <dbReference type="EMBL" id="OGK00913.1"/>
    </source>
</evidence>
<dbReference type="Proteomes" id="UP000179243">
    <property type="component" value="Unassembled WGS sequence"/>
</dbReference>
<comment type="caution">
    <text evidence="3">The sequence shown here is derived from an EMBL/GenBank/DDBJ whole genome shotgun (WGS) entry which is preliminary data.</text>
</comment>
<organism evidence="3 4">
    <name type="scientific">Candidatus Raymondbacteria bacterium RIFOXYD12_FULL_49_13</name>
    <dbReference type="NCBI Taxonomy" id="1817890"/>
    <lineage>
        <taxon>Bacteria</taxon>
        <taxon>Raymondiibacteriota</taxon>
    </lineage>
</organism>
<dbReference type="AlphaFoldDB" id="A0A1F7F2W8"/>
<evidence type="ECO:0000256" key="1">
    <source>
        <dbReference type="SAM" id="MobiDB-lite"/>
    </source>
</evidence>
<reference evidence="3 4" key="1">
    <citation type="journal article" date="2016" name="Nat. Commun.">
        <title>Thousands of microbial genomes shed light on interconnected biogeochemical processes in an aquifer system.</title>
        <authorList>
            <person name="Anantharaman K."/>
            <person name="Brown C.T."/>
            <person name="Hug L.A."/>
            <person name="Sharon I."/>
            <person name="Castelle C.J."/>
            <person name="Probst A.J."/>
            <person name="Thomas B.C."/>
            <person name="Singh A."/>
            <person name="Wilkins M.J."/>
            <person name="Karaoz U."/>
            <person name="Brodie E.L."/>
            <person name="Williams K.H."/>
            <person name="Hubbard S.S."/>
            <person name="Banfield J.F."/>
        </authorList>
    </citation>
    <scope>NUCLEOTIDE SEQUENCE [LARGE SCALE GENOMIC DNA]</scope>
</reference>
<feature type="region of interest" description="Disordered" evidence="1">
    <location>
        <begin position="288"/>
        <end position="311"/>
    </location>
</feature>
<evidence type="ECO:0000256" key="2">
    <source>
        <dbReference type="SAM" id="SignalP"/>
    </source>
</evidence>
<proteinExistence type="predicted"/>
<sequence>MKKLSHVLAFFLTMAAFGQEALVLEKVELSRDEANPELVQAIFTFNRAPETLPVYARTKPERIVLDLANTRLLEGIKSFKSDILPVDSIAIFEIREKDVQGARAEIYLKESAHYVAHQIGNSILVTFTPGDVKDSLLLFRSETAADSQQGTITGVKVLSREKSIQTEVSFASLPMTSSIYMLESPPRIIMDFYGAYIDNVFEKKVTLSPIKSISVIKKDVDPPYVGVILHLKRMAAFKYQELNDKFLVTIPVGKEGIGAGTKRLILLGAGIVITGGVAAGLLLGGDDGGGGNQGTQPTEGDLGAPPPLPGN</sequence>